<evidence type="ECO:0000313" key="6">
    <source>
        <dbReference type="Proteomes" id="UP001590951"/>
    </source>
</evidence>
<organism evidence="5 6">
    <name type="scientific">Lepraria finkii</name>
    <dbReference type="NCBI Taxonomy" id="1340010"/>
    <lineage>
        <taxon>Eukaryota</taxon>
        <taxon>Fungi</taxon>
        <taxon>Dikarya</taxon>
        <taxon>Ascomycota</taxon>
        <taxon>Pezizomycotina</taxon>
        <taxon>Lecanoromycetes</taxon>
        <taxon>OSLEUM clade</taxon>
        <taxon>Lecanoromycetidae</taxon>
        <taxon>Lecanorales</taxon>
        <taxon>Lecanorineae</taxon>
        <taxon>Stereocaulaceae</taxon>
        <taxon>Lepraria</taxon>
    </lineage>
</organism>
<protein>
    <submittedName>
        <fullName evidence="5">Uncharacterized protein</fullName>
    </submittedName>
</protein>
<name>A0ABR4BQ59_9LECA</name>
<reference evidence="5 6" key="1">
    <citation type="submission" date="2024-09" db="EMBL/GenBank/DDBJ databases">
        <title>Rethinking Asexuality: The Enigmatic Case of Functional Sexual Genes in Lepraria (Stereocaulaceae).</title>
        <authorList>
            <person name="Doellman M."/>
            <person name="Sun Y."/>
            <person name="Barcenas-Pena A."/>
            <person name="Lumbsch H.T."/>
            <person name="Grewe F."/>
        </authorList>
    </citation>
    <scope>NUCLEOTIDE SEQUENCE [LARGE SCALE GENOMIC DNA]</scope>
    <source>
        <strain evidence="5 6">Grewe 0041</strain>
    </source>
</reference>
<sequence length="129" mass="14212">MLGAMKGVKMTGLMDHLSKIISESSKALRVLLVKIVSLSYTSTALTPVVAFGAYIMLAKYNHYPLMDNSRVFTSLALMQLLLEPVAFFITASSGLMSAICCFERIRIYFNSQDHSDSGDFESLLDNDAT</sequence>
<evidence type="ECO:0000256" key="1">
    <source>
        <dbReference type="ARBA" id="ARBA00022692"/>
    </source>
</evidence>
<comment type="caution">
    <text evidence="5">The sequence shown here is derived from an EMBL/GenBank/DDBJ whole genome shotgun (WGS) entry which is preliminary data.</text>
</comment>
<evidence type="ECO:0000256" key="2">
    <source>
        <dbReference type="ARBA" id="ARBA00022989"/>
    </source>
</evidence>
<gene>
    <name evidence="5" type="ORF">ABVK25_000533</name>
</gene>
<dbReference type="Gene3D" id="1.20.1560.10">
    <property type="entry name" value="ABC transporter type 1, transmembrane domain"/>
    <property type="match status" value="1"/>
</dbReference>
<evidence type="ECO:0000256" key="4">
    <source>
        <dbReference type="SAM" id="Phobius"/>
    </source>
</evidence>
<dbReference type="Proteomes" id="UP001590951">
    <property type="component" value="Unassembled WGS sequence"/>
</dbReference>
<accession>A0ABR4BQ59</accession>
<feature type="transmembrane region" description="Helical" evidence="4">
    <location>
        <begin position="31"/>
        <end position="57"/>
    </location>
</feature>
<keyword evidence="2 4" id="KW-1133">Transmembrane helix</keyword>
<feature type="transmembrane region" description="Helical" evidence="4">
    <location>
        <begin position="77"/>
        <end position="102"/>
    </location>
</feature>
<evidence type="ECO:0000256" key="3">
    <source>
        <dbReference type="ARBA" id="ARBA00023136"/>
    </source>
</evidence>
<dbReference type="SUPFAM" id="SSF90123">
    <property type="entry name" value="ABC transporter transmembrane region"/>
    <property type="match status" value="1"/>
</dbReference>
<dbReference type="InterPro" id="IPR036640">
    <property type="entry name" value="ABC1_TM_sf"/>
</dbReference>
<evidence type="ECO:0000313" key="5">
    <source>
        <dbReference type="EMBL" id="KAL2059241.1"/>
    </source>
</evidence>
<keyword evidence="3 4" id="KW-0472">Membrane</keyword>
<keyword evidence="1 4" id="KW-0812">Transmembrane</keyword>
<dbReference type="EMBL" id="JBHFEH010000001">
    <property type="protein sequence ID" value="KAL2059241.1"/>
    <property type="molecule type" value="Genomic_DNA"/>
</dbReference>
<keyword evidence="6" id="KW-1185">Reference proteome</keyword>
<proteinExistence type="predicted"/>